<dbReference type="Pfam" id="PF05760">
    <property type="entry name" value="IER"/>
    <property type="match status" value="1"/>
</dbReference>
<dbReference type="Proteomes" id="UP000261540">
    <property type="component" value="Unplaced"/>
</dbReference>
<dbReference type="PANTHER" id="PTHR15895">
    <property type="entry name" value="IMMEDIATE EARLY RESPONSE GENE"/>
    <property type="match status" value="1"/>
</dbReference>
<evidence type="ECO:0000256" key="2">
    <source>
        <dbReference type="SAM" id="MobiDB-lite"/>
    </source>
</evidence>
<evidence type="ECO:0000313" key="4">
    <source>
        <dbReference type="Proteomes" id="UP000261540"/>
    </source>
</evidence>
<evidence type="ECO:0000256" key="1">
    <source>
        <dbReference type="ARBA" id="ARBA00006186"/>
    </source>
</evidence>
<reference evidence="3" key="2">
    <citation type="submission" date="2025-09" db="UniProtKB">
        <authorList>
            <consortium name="Ensembl"/>
        </authorList>
    </citation>
    <scope>IDENTIFICATION</scope>
</reference>
<dbReference type="AlphaFoldDB" id="A0A3B3RQ96"/>
<organism evidence="3 4">
    <name type="scientific">Paramormyrops kingsleyae</name>
    <dbReference type="NCBI Taxonomy" id="1676925"/>
    <lineage>
        <taxon>Eukaryota</taxon>
        <taxon>Metazoa</taxon>
        <taxon>Chordata</taxon>
        <taxon>Craniata</taxon>
        <taxon>Vertebrata</taxon>
        <taxon>Euteleostomi</taxon>
        <taxon>Actinopterygii</taxon>
        <taxon>Neopterygii</taxon>
        <taxon>Teleostei</taxon>
        <taxon>Osteoglossocephala</taxon>
        <taxon>Osteoglossomorpha</taxon>
        <taxon>Osteoglossiformes</taxon>
        <taxon>Mormyridae</taxon>
        <taxon>Paramormyrops</taxon>
    </lineage>
</organism>
<dbReference type="STRING" id="1676925.ENSPKIP00000020448"/>
<protein>
    <submittedName>
        <fullName evidence="3">Immediate early response 2a</fullName>
    </submittedName>
</protein>
<keyword evidence="4" id="KW-1185">Reference proteome</keyword>
<reference evidence="3" key="1">
    <citation type="submission" date="2025-08" db="UniProtKB">
        <authorList>
            <consortium name="Ensembl"/>
        </authorList>
    </citation>
    <scope>IDENTIFICATION</scope>
</reference>
<evidence type="ECO:0000313" key="3">
    <source>
        <dbReference type="Ensembl" id="ENSPKIP00000020448.1"/>
    </source>
</evidence>
<proteinExistence type="inferred from homology"/>
<dbReference type="GeneTree" id="ENSGT01100000263659"/>
<comment type="similarity">
    <text evidence="1">Belongs to the IER family.</text>
</comment>
<feature type="region of interest" description="Disordered" evidence="2">
    <location>
        <begin position="68"/>
        <end position="138"/>
    </location>
</feature>
<dbReference type="InterPro" id="IPR008653">
    <property type="entry name" value="IER"/>
</dbReference>
<name>A0A3B3RQ96_9TELE</name>
<sequence length="198" mass="21543">MDVSAEAKRIIALSLTKLYGLRSQRGGFGLQRSLLLSLVMKSARNIYHNSRVIIESQESGPRCVEELTEEPKAETPAAPCPPAEGEWKPRLSRCEKSKENKENQGPSRLDRQSRKRRSKTAGEPDFLPSKRARMETGEEGKTVSFMSGGVNWCRAGLTSVPLGIVTPGSSGSPPSCLASPRDLQLAVLVPAALELRDA</sequence>
<accession>A0A3B3RQ96</accession>
<dbReference type="Ensembl" id="ENSPKIT00000001065.1">
    <property type="protein sequence ID" value="ENSPKIP00000020448.1"/>
    <property type="gene ID" value="ENSPKIG00000005224.1"/>
</dbReference>
<feature type="compositionally biased region" description="Basic and acidic residues" evidence="2">
    <location>
        <begin position="85"/>
        <end position="112"/>
    </location>
</feature>